<reference evidence="1 2" key="1">
    <citation type="submission" date="2014-08" db="EMBL/GenBank/DDBJ databases">
        <authorList>
            <person name="Moulin Lionel"/>
        </authorList>
    </citation>
    <scope>NUCLEOTIDE SEQUENCE [LARGE SCALE GENOMIC DNA]</scope>
</reference>
<dbReference type="EMBL" id="CCNB01000002">
    <property type="protein sequence ID" value="CDX14059.1"/>
    <property type="molecule type" value="Genomic_DNA"/>
</dbReference>
<organism evidence="1 2">
    <name type="scientific">Mesorhizobium plurifarium</name>
    <dbReference type="NCBI Taxonomy" id="69974"/>
    <lineage>
        <taxon>Bacteria</taxon>
        <taxon>Pseudomonadati</taxon>
        <taxon>Pseudomonadota</taxon>
        <taxon>Alphaproteobacteria</taxon>
        <taxon>Hyphomicrobiales</taxon>
        <taxon>Phyllobacteriaceae</taxon>
        <taxon>Mesorhizobium</taxon>
    </lineage>
</organism>
<name>A0A090DEP2_MESPL</name>
<accession>A0A090DEP2</accession>
<gene>
    <name evidence="1" type="ORF">MPLDJ20_100048</name>
</gene>
<sequence>MTSAPEDSFLEERAPSLMRSEQAGYLGSETLPDFHIAIGLPEAIAVTASDGLPIAKLDRCRGRGCLAEQIAEV</sequence>
<evidence type="ECO:0000313" key="2">
    <source>
        <dbReference type="Proteomes" id="UP000046373"/>
    </source>
</evidence>
<protein>
    <submittedName>
        <fullName evidence="1">Uncharacterized protein</fullName>
    </submittedName>
</protein>
<dbReference type="AlphaFoldDB" id="A0A090DEP2"/>
<proteinExistence type="predicted"/>
<dbReference type="Proteomes" id="UP000046373">
    <property type="component" value="Unassembled WGS sequence"/>
</dbReference>
<evidence type="ECO:0000313" key="1">
    <source>
        <dbReference type="EMBL" id="CDX14059.1"/>
    </source>
</evidence>